<proteinExistence type="predicted"/>
<organism evidence="1 2">
    <name type="scientific">Bifidobacterium pullorum subsp. gallinarum</name>
    <dbReference type="NCBI Taxonomy" id="78344"/>
    <lineage>
        <taxon>Bacteria</taxon>
        <taxon>Bacillati</taxon>
        <taxon>Actinomycetota</taxon>
        <taxon>Actinomycetes</taxon>
        <taxon>Bifidobacteriales</taxon>
        <taxon>Bifidobacteriaceae</taxon>
        <taxon>Bifidobacterium</taxon>
    </lineage>
</organism>
<dbReference type="GO" id="GO:0006355">
    <property type="term" value="P:regulation of DNA-templated transcription"/>
    <property type="evidence" value="ECO:0007669"/>
    <property type="project" value="InterPro"/>
</dbReference>
<dbReference type="RefSeq" id="WP_129237471.1">
    <property type="nucleotide sequence ID" value="NZ_CP035464.1"/>
</dbReference>
<dbReference type="InterPro" id="IPR013321">
    <property type="entry name" value="Arc_rbn_hlx_hlx"/>
</dbReference>
<dbReference type="Gene3D" id="1.10.1220.10">
    <property type="entry name" value="Met repressor-like"/>
    <property type="match status" value="1"/>
</dbReference>
<dbReference type="EMBL" id="CP035464">
    <property type="protein sequence ID" value="QAY33038.1"/>
    <property type="molecule type" value="Genomic_DNA"/>
</dbReference>
<dbReference type="AlphaFoldDB" id="A0A4P6DYR4"/>
<dbReference type="InterPro" id="IPR007337">
    <property type="entry name" value="RelB/DinJ"/>
</dbReference>
<dbReference type="Proteomes" id="UP000293589">
    <property type="component" value="Chromosome"/>
</dbReference>
<evidence type="ECO:0000313" key="1">
    <source>
        <dbReference type="EMBL" id="QAY33038.1"/>
    </source>
</evidence>
<evidence type="ECO:0000313" key="2">
    <source>
        <dbReference type="Proteomes" id="UP000293589"/>
    </source>
</evidence>
<protein>
    <submittedName>
        <fullName evidence="1">Translation repressor RelB</fullName>
    </submittedName>
</protein>
<reference evidence="1 2" key="1">
    <citation type="submission" date="2019-01" db="EMBL/GenBank/DDBJ databases">
        <title>Complete genome sequence of Bifidobacterium gallinarum CACC 514.</title>
        <authorList>
            <person name="Jung M."/>
        </authorList>
    </citation>
    <scope>NUCLEOTIDE SEQUENCE [LARGE SCALE GENOMIC DNA]</scope>
    <source>
        <strain evidence="1 2">CACC 514</strain>
    </source>
</reference>
<sequence>MTIQVSTRVSDQQAEQFRDTAARLGTTASDVLRMFITSFNAAGGFPYAVRVRQDAEPFDSEREATDFADAMSMRMLDETR</sequence>
<gene>
    <name evidence="1" type="ORF">ESN35_06190</name>
</gene>
<dbReference type="Pfam" id="PF04221">
    <property type="entry name" value="RelB"/>
    <property type="match status" value="1"/>
</dbReference>
<accession>A0A4P6DYR4</accession>
<dbReference type="KEGG" id="bgx:ESN35_06190"/>
<name>A0A4P6DYR4_9BIFI</name>